<gene>
    <name evidence="1" type="ORF">ARMGADRAFT_1165815</name>
</gene>
<proteinExistence type="predicted"/>
<dbReference type="EMBL" id="KZ293658">
    <property type="protein sequence ID" value="PBK92796.1"/>
    <property type="molecule type" value="Genomic_DNA"/>
</dbReference>
<name>A0A2H3DZB6_ARMGA</name>
<organism evidence="1 2">
    <name type="scientific">Armillaria gallica</name>
    <name type="common">Bulbous honey fungus</name>
    <name type="synonym">Armillaria bulbosa</name>
    <dbReference type="NCBI Taxonomy" id="47427"/>
    <lineage>
        <taxon>Eukaryota</taxon>
        <taxon>Fungi</taxon>
        <taxon>Dikarya</taxon>
        <taxon>Basidiomycota</taxon>
        <taxon>Agaricomycotina</taxon>
        <taxon>Agaricomycetes</taxon>
        <taxon>Agaricomycetidae</taxon>
        <taxon>Agaricales</taxon>
        <taxon>Marasmiineae</taxon>
        <taxon>Physalacriaceae</taxon>
        <taxon>Armillaria</taxon>
    </lineage>
</organism>
<accession>A0A2H3DZB6</accession>
<reference evidence="2" key="1">
    <citation type="journal article" date="2017" name="Nat. Ecol. Evol.">
        <title>Genome expansion and lineage-specific genetic innovations in the forest pathogenic fungi Armillaria.</title>
        <authorList>
            <person name="Sipos G."/>
            <person name="Prasanna A.N."/>
            <person name="Walter M.C."/>
            <person name="O'Connor E."/>
            <person name="Balint B."/>
            <person name="Krizsan K."/>
            <person name="Kiss B."/>
            <person name="Hess J."/>
            <person name="Varga T."/>
            <person name="Slot J."/>
            <person name="Riley R."/>
            <person name="Boka B."/>
            <person name="Rigling D."/>
            <person name="Barry K."/>
            <person name="Lee J."/>
            <person name="Mihaltcheva S."/>
            <person name="LaButti K."/>
            <person name="Lipzen A."/>
            <person name="Waldron R."/>
            <person name="Moloney N.M."/>
            <person name="Sperisen C."/>
            <person name="Kredics L."/>
            <person name="Vagvoelgyi C."/>
            <person name="Patrignani A."/>
            <person name="Fitzpatrick D."/>
            <person name="Nagy I."/>
            <person name="Doyle S."/>
            <person name="Anderson J.B."/>
            <person name="Grigoriev I.V."/>
            <person name="Gueldener U."/>
            <person name="Muensterkoetter M."/>
            <person name="Nagy L.G."/>
        </authorList>
    </citation>
    <scope>NUCLEOTIDE SEQUENCE [LARGE SCALE GENOMIC DNA]</scope>
    <source>
        <strain evidence="2">Ar21-2</strain>
    </source>
</reference>
<dbReference type="InParanoid" id="A0A2H3DZB6"/>
<dbReference type="Proteomes" id="UP000217790">
    <property type="component" value="Unassembled WGS sequence"/>
</dbReference>
<protein>
    <submittedName>
        <fullName evidence="1">Uncharacterized protein</fullName>
    </submittedName>
</protein>
<dbReference type="OrthoDB" id="5121585at2759"/>
<evidence type="ECO:0000313" key="1">
    <source>
        <dbReference type="EMBL" id="PBK92796.1"/>
    </source>
</evidence>
<keyword evidence="2" id="KW-1185">Reference proteome</keyword>
<dbReference type="AlphaFoldDB" id="A0A2H3DZB6"/>
<evidence type="ECO:0000313" key="2">
    <source>
        <dbReference type="Proteomes" id="UP000217790"/>
    </source>
</evidence>
<sequence length="353" mass="38863">MHDYAISASRFRIRLCISSGFEHYCNVPRSGVNKNLGSPLEWAQNVSPNTYLLTGCFTCAYSDNEFNRAAVNPITPAALYVLCKEWERPTRAAGYWNCDDEFHDARQLGASFRVIEKVLDDSWRVTYGLVGVREGSAHLLWCLKRNGLGADNIGSPAQLKITVHVESREDGDGTLDIASSKRAARRYLANIINSTAFLIESVWTRGDLTEFGEYSVRYADGTGCIAIAAGQTVIEISDNRTLSSGTSNLYARKLLEYTVSRDNPPVAVPIVKRGPLVSLTSDDHGHSRPGKIQVGAVKSQFSLWFELEKPIAAADTTVKGSAKAVSFENYVVKESFKVEFTFVVTQKAGTSHC</sequence>